<evidence type="ECO:0000313" key="3">
    <source>
        <dbReference type="Proteomes" id="UP000288805"/>
    </source>
</evidence>
<dbReference type="EMBL" id="QGNW01000025">
    <property type="protein sequence ID" value="RVX13106.1"/>
    <property type="molecule type" value="Genomic_DNA"/>
</dbReference>
<protein>
    <submittedName>
        <fullName evidence="2">Uncharacterized protein</fullName>
    </submittedName>
</protein>
<evidence type="ECO:0000313" key="2">
    <source>
        <dbReference type="EMBL" id="RVX13106.1"/>
    </source>
</evidence>
<gene>
    <name evidence="2" type="ORF">CK203_017901</name>
</gene>
<name>A0A438JVW6_VITVI</name>
<reference evidence="2 3" key="1">
    <citation type="journal article" date="2018" name="PLoS Genet.">
        <title>Population sequencing reveals clonal diversity and ancestral inbreeding in the grapevine cultivar Chardonnay.</title>
        <authorList>
            <person name="Roach M.J."/>
            <person name="Johnson D.L."/>
            <person name="Bohlmann J."/>
            <person name="van Vuuren H.J."/>
            <person name="Jones S.J."/>
            <person name="Pretorius I.S."/>
            <person name="Schmidt S.A."/>
            <person name="Borneman A.R."/>
        </authorList>
    </citation>
    <scope>NUCLEOTIDE SEQUENCE [LARGE SCALE GENOMIC DNA]</scope>
    <source>
        <strain evidence="3">cv. Chardonnay</strain>
        <tissue evidence="2">Leaf</tissue>
    </source>
</reference>
<organism evidence="2 3">
    <name type="scientific">Vitis vinifera</name>
    <name type="common">Grape</name>
    <dbReference type="NCBI Taxonomy" id="29760"/>
    <lineage>
        <taxon>Eukaryota</taxon>
        <taxon>Viridiplantae</taxon>
        <taxon>Streptophyta</taxon>
        <taxon>Embryophyta</taxon>
        <taxon>Tracheophyta</taxon>
        <taxon>Spermatophyta</taxon>
        <taxon>Magnoliopsida</taxon>
        <taxon>eudicotyledons</taxon>
        <taxon>Gunneridae</taxon>
        <taxon>Pentapetalae</taxon>
        <taxon>rosids</taxon>
        <taxon>Vitales</taxon>
        <taxon>Vitaceae</taxon>
        <taxon>Viteae</taxon>
        <taxon>Vitis</taxon>
    </lineage>
</organism>
<feature type="region of interest" description="Disordered" evidence="1">
    <location>
        <begin position="1"/>
        <end position="99"/>
    </location>
</feature>
<proteinExistence type="predicted"/>
<dbReference type="Proteomes" id="UP000288805">
    <property type="component" value="Unassembled WGS sequence"/>
</dbReference>
<feature type="compositionally biased region" description="Polar residues" evidence="1">
    <location>
        <begin position="1"/>
        <end position="14"/>
    </location>
</feature>
<evidence type="ECO:0000256" key="1">
    <source>
        <dbReference type="SAM" id="MobiDB-lite"/>
    </source>
</evidence>
<dbReference type="AlphaFoldDB" id="A0A438JVW6"/>
<accession>A0A438JVW6</accession>
<comment type="caution">
    <text evidence="2">The sequence shown here is derived from an EMBL/GenBank/DDBJ whole genome shotgun (WGS) entry which is preliminary data.</text>
</comment>
<sequence>MSQIFLSFQPQTSPAKAPVQGPPLNLCGQKLLPLRRSPHQNPPARSYLTRSGGRPLQKKARVESSEPIDLTEQSSVPSPKPSLAPSSVPPSRCRQSLWRPMLTQPPIEGNLGIRMEHLLTPRDFFYPRVAMDFYQSMTRARHIAEALHIPYEPSHFEDYRVWTSPSQLEMVHILSREAFHKSTSIEGGTSSASMFGIIHCSIGLRGEEFF</sequence>